<evidence type="ECO:0000256" key="6">
    <source>
        <dbReference type="SAM" id="MobiDB-lite"/>
    </source>
</evidence>
<keyword evidence="5" id="KW-0547">Nucleotide-binding</keyword>
<dbReference type="Pfam" id="PF00069">
    <property type="entry name" value="Pkinase"/>
    <property type="match status" value="1"/>
</dbReference>
<dbReference type="PROSITE" id="PS00107">
    <property type="entry name" value="PROTEIN_KINASE_ATP"/>
    <property type="match status" value="1"/>
</dbReference>
<evidence type="ECO:0000256" key="5">
    <source>
        <dbReference type="PROSITE-ProRule" id="PRU10141"/>
    </source>
</evidence>
<evidence type="ECO:0000256" key="1">
    <source>
        <dbReference type="ARBA" id="ARBA00004193"/>
    </source>
</evidence>
<dbReference type="FunFam" id="3.30.200.20:FF:000266">
    <property type="entry name" value="probable serine/threonine-protein kinase RLCKVII"/>
    <property type="match status" value="1"/>
</dbReference>
<dbReference type="InterPro" id="IPR001245">
    <property type="entry name" value="Ser-Thr/Tyr_kinase_cat_dom"/>
</dbReference>
<dbReference type="InterPro" id="IPR011009">
    <property type="entry name" value="Kinase-like_dom_sf"/>
</dbReference>
<evidence type="ECO:0000256" key="2">
    <source>
        <dbReference type="ARBA" id="ARBA00022527"/>
    </source>
</evidence>
<feature type="domain" description="Protein kinase" evidence="7">
    <location>
        <begin position="77"/>
        <end position="311"/>
    </location>
</feature>
<keyword evidence="8" id="KW-0808">Transferase</keyword>
<keyword evidence="9" id="KW-1185">Reference proteome</keyword>
<dbReference type="PANTHER" id="PTHR47985:SF4">
    <property type="entry name" value="SERINE_THREONINE-PROTEIN KINASE PBL27"/>
    <property type="match status" value="1"/>
</dbReference>
<sequence>MGYCPCFGWRKGKKLKSGEKKEPGKKPKPPESPGIGLGTKSSAALGQEPSAPKEEPNAGNRAQTFTYRQLAKATKNFRSESMIGQGGFGAVYKGILESSGQVVAIKKLDKTGLQGEKEFLVEFLMLSLLHHPNLVNLIGYCAEGDQRLLVYEYMPQGSLEDHLHCEGFIPKLSDFGFAKFGPSGDKSYVSTRVMGTHGYCAPEYLASGKLTTKSDIFSFGVVLLELITGRKAFDESRGREERFLVDWVRPFRDEMNITSLADPLLRGHFSKPTLKKALEVALMCIEENANSRPSICDVVLALDYFNTHPYDSNETKRDNPEGLENNGSPNKTTRMLDVDSERERAVAEAKRWGESWRGKKGPVG</sequence>
<evidence type="ECO:0000259" key="7">
    <source>
        <dbReference type="PROSITE" id="PS50011"/>
    </source>
</evidence>
<feature type="compositionally biased region" description="Basic and acidic residues" evidence="6">
    <location>
        <begin position="16"/>
        <end position="29"/>
    </location>
</feature>
<evidence type="ECO:0000256" key="3">
    <source>
        <dbReference type="ARBA" id="ARBA00023136"/>
    </source>
</evidence>
<organism evidence="8 9">
    <name type="scientific">Gossypium arboreum</name>
    <name type="common">Tree cotton</name>
    <name type="synonym">Gossypium nanking</name>
    <dbReference type="NCBI Taxonomy" id="29729"/>
    <lineage>
        <taxon>Eukaryota</taxon>
        <taxon>Viridiplantae</taxon>
        <taxon>Streptophyta</taxon>
        <taxon>Embryophyta</taxon>
        <taxon>Tracheophyta</taxon>
        <taxon>Spermatophyta</taxon>
        <taxon>Magnoliopsida</taxon>
        <taxon>eudicotyledons</taxon>
        <taxon>Gunneridae</taxon>
        <taxon>Pentapetalae</taxon>
        <taxon>rosids</taxon>
        <taxon>malvids</taxon>
        <taxon>Malvales</taxon>
        <taxon>Malvaceae</taxon>
        <taxon>Malvoideae</taxon>
        <taxon>Gossypium</taxon>
    </lineage>
</organism>
<comment type="caution">
    <text evidence="8">The sequence shown here is derived from an EMBL/GenBank/DDBJ whole genome shotgun (WGS) entry which is preliminary data.</text>
</comment>
<feature type="region of interest" description="Disordered" evidence="6">
    <location>
        <begin position="1"/>
        <end position="62"/>
    </location>
</feature>
<reference evidence="9" key="1">
    <citation type="submission" date="2014-09" db="EMBL/GenBank/DDBJ databases">
        <authorList>
            <person name="Mudge J."/>
            <person name="Ramaraj T."/>
            <person name="Lindquist I.E."/>
            <person name="Bharti A.K."/>
            <person name="Sundararajan A."/>
            <person name="Cameron C.T."/>
            <person name="Woodward J.E."/>
            <person name="May G.D."/>
            <person name="Brubaker C."/>
            <person name="Broadhvest J."/>
            <person name="Wilkins T.A."/>
        </authorList>
    </citation>
    <scope>NUCLEOTIDE SEQUENCE</scope>
    <source>
        <strain evidence="9">cv. AKA8401</strain>
    </source>
</reference>
<dbReference type="Gene3D" id="1.10.510.10">
    <property type="entry name" value="Transferase(Phosphotransferase) domain 1"/>
    <property type="match status" value="1"/>
</dbReference>
<dbReference type="EMBL" id="JRRC01472122">
    <property type="protein sequence ID" value="KHG07329.1"/>
    <property type="molecule type" value="Genomic_DNA"/>
</dbReference>
<dbReference type="GO" id="GO:0005886">
    <property type="term" value="C:plasma membrane"/>
    <property type="evidence" value="ECO:0007669"/>
    <property type="project" value="UniProtKB-SubCell"/>
</dbReference>
<dbReference type="Pfam" id="PF07714">
    <property type="entry name" value="PK_Tyr_Ser-Thr"/>
    <property type="match status" value="1"/>
</dbReference>
<dbReference type="GO" id="GO:0005524">
    <property type="term" value="F:ATP binding"/>
    <property type="evidence" value="ECO:0007669"/>
    <property type="project" value="UniProtKB-UniRule"/>
</dbReference>
<dbReference type="InterPro" id="IPR000719">
    <property type="entry name" value="Prot_kinase_dom"/>
</dbReference>
<protein>
    <submittedName>
        <fullName evidence="8">Serine/threonine-protein kinase PBS1</fullName>
    </submittedName>
</protein>
<evidence type="ECO:0000313" key="8">
    <source>
        <dbReference type="EMBL" id="KHG07329.1"/>
    </source>
</evidence>
<name>A0A0B0N678_GOSAR</name>
<dbReference type="Gene3D" id="3.30.200.20">
    <property type="entry name" value="Phosphorylase Kinase, domain 1"/>
    <property type="match status" value="1"/>
</dbReference>
<gene>
    <name evidence="8" type="ORF">F383_34271</name>
</gene>
<keyword evidence="8" id="KW-0418">Kinase</keyword>
<dbReference type="Proteomes" id="UP000032142">
    <property type="component" value="Unassembled WGS sequence"/>
</dbReference>
<keyword evidence="2" id="KW-0723">Serine/threonine-protein kinase</keyword>
<dbReference type="InterPro" id="IPR017441">
    <property type="entry name" value="Protein_kinase_ATP_BS"/>
</dbReference>
<feature type="compositionally biased region" description="Basic and acidic residues" evidence="6">
    <location>
        <begin position="311"/>
        <end position="320"/>
    </location>
</feature>
<feature type="region of interest" description="Disordered" evidence="6">
    <location>
        <begin position="310"/>
        <end position="344"/>
    </location>
</feature>
<feature type="compositionally biased region" description="Basic and acidic residues" evidence="6">
    <location>
        <begin position="334"/>
        <end position="344"/>
    </location>
</feature>
<keyword evidence="4" id="KW-0449">Lipoprotein</keyword>
<dbReference type="SUPFAM" id="SSF56112">
    <property type="entry name" value="Protein kinase-like (PK-like)"/>
    <property type="match status" value="1"/>
</dbReference>
<dbReference type="GO" id="GO:0004674">
    <property type="term" value="F:protein serine/threonine kinase activity"/>
    <property type="evidence" value="ECO:0007669"/>
    <property type="project" value="UniProtKB-KW"/>
</dbReference>
<dbReference type="AlphaFoldDB" id="A0A0B0N678"/>
<dbReference type="PROSITE" id="PS50011">
    <property type="entry name" value="PROTEIN_KINASE_DOM"/>
    <property type="match status" value="1"/>
</dbReference>
<proteinExistence type="predicted"/>
<evidence type="ECO:0000313" key="9">
    <source>
        <dbReference type="Proteomes" id="UP000032142"/>
    </source>
</evidence>
<evidence type="ECO:0000256" key="4">
    <source>
        <dbReference type="ARBA" id="ARBA00023288"/>
    </source>
</evidence>
<accession>A0A0B0N678</accession>
<feature type="binding site" evidence="5">
    <location>
        <position position="107"/>
    </location>
    <ligand>
        <name>ATP</name>
        <dbReference type="ChEBI" id="CHEBI:30616"/>
    </ligand>
</feature>
<comment type="subcellular location">
    <subcellularLocation>
        <location evidence="1">Cell membrane</location>
        <topology evidence="1">Lipid-anchor</topology>
    </subcellularLocation>
</comment>
<keyword evidence="3" id="KW-0472">Membrane</keyword>
<dbReference type="PANTHER" id="PTHR47985">
    <property type="entry name" value="OS07G0668900 PROTEIN"/>
    <property type="match status" value="1"/>
</dbReference>
<keyword evidence="5" id="KW-0067">ATP-binding</keyword>